<dbReference type="InterPro" id="IPR009057">
    <property type="entry name" value="Homeodomain-like_sf"/>
</dbReference>
<feature type="compositionally biased region" description="Polar residues" evidence="7">
    <location>
        <begin position="217"/>
        <end position="229"/>
    </location>
</feature>
<protein>
    <recommendedName>
        <fullName evidence="8">Homeobox domain-containing protein</fullName>
    </recommendedName>
</protein>
<dbReference type="PROSITE" id="PS00027">
    <property type="entry name" value="HOMEOBOX_1"/>
    <property type="match status" value="1"/>
</dbReference>
<dbReference type="InterPro" id="IPR050848">
    <property type="entry name" value="Homeobox_TF"/>
</dbReference>
<feature type="compositionally biased region" description="Basic and acidic residues" evidence="7">
    <location>
        <begin position="15"/>
        <end position="24"/>
    </location>
</feature>
<evidence type="ECO:0000256" key="5">
    <source>
        <dbReference type="PROSITE-ProRule" id="PRU00108"/>
    </source>
</evidence>
<reference evidence="9 10" key="1">
    <citation type="submission" date="2024-02" db="EMBL/GenBank/DDBJ databases">
        <authorList>
            <person name="Daric V."/>
            <person name="Darras S."/>
        </authorList>
    </citation>
    <scope>NUCLEOTIDE SEQUENCE [LARGE SCALE GENOMIC DNA]</scope>
</reference>
<evidence type="ECO:0000256" key="7">
    <source>
        <dbReference type="SAM" id="MobiDB-lite"/>
    </source>
</evidence>
<evidence type="ECO:0000256" key="1">
    <source>
        <dbReference type="ARBA" id="ARBA00004123"/>
    </source>
</evidence>
<evidence type="ECO:0000256" key="6">
    <source>
        <dbReference type="RuleBase" id="RU000682"/>
    </source>
</evidence>
<evidence type="ECO:0000259" key="8">
    <source>
        <dbReference type="PROSITE" id="PS50071"/>
    </source>
</evidence>
<feature type="region of interest" description="Disordered" evidence="7">
    <location>
        <begin position="217"/>
        <end position="241"/>
    </location>
</feature>
<dbReference type="SMART" id="SM00389">
    <property type="entry name" value="HOX"/>
    <property type="match status" value="1"/>
</dbReference>
<dbReference type="InterPro" id="IPR001356">
    <property type="entry name" value="HD"/>
</dbReference>
<keyword evidence="10" id="KW-1185">Reference proteome</keyword>
<accession>A0ABP0GQ40</accession>
<dbReference type="PANTHER" id="PTHR24333">
    <property type="entry name" value="HOMEO BOX HB9 LIKE A-RELATED"/>
    <property type="match status" value="1"/>
</dbReference>
<feature type="region of interest" description="Disordered" evidence="7">
    <location>
        <begin position="1"/>
        <end position="38"/>
    </location>
</feature>
<sequence>MKPVEPAIPSYVADDATKNQERKMTSSPTSSDRHSARKTSFSIDNILKVPVKLEFEQKKSICDVMNEMSKYTSSRSEELGSSAFVSFGGNEIKDEVALEEKEDPGTFPTSPMNSSTSSDGYSSLIRFSLQNNLPLQMLQHQGIHPFDRSKLLSFAFPQNFWQQTIGNSSSLGLASFQDLNKNKNLFLRHRCRERGEDPFNYNGENYFNRSSKITEVSPDKTNQSVNAETQSKKAKKTRKARTAFTDEQLRQLEKSFAGKQYLSVQERMDLALKLNLSDTQVKTWYQNRRTKWKRQHAVGVDFLVESGNYAALERVFPVSHPIWQWPMLRQQVNSHQHMNATGRTSSLLPVLCQLYGINNSPATSSLMTSSLPGSSLEEKQFIQQSSSSDFMQPRDSIRTSD</sequence>
<proteinExistence type="predicted"/>
<dbReference type="Gene3D" id="1.10.10.60">
    <property type="entry name" value="Homeodomain-like"/>
    <property type="match status" value="1"/>
</dbReference>
<evidence type="ECO:0000256" key="3">
    <source>
        <dbReference type="ARBA" id="ARBA00023155"/>
    </source>
</evidence>
<feature type="region of interest" description="Disordered" evidence="7">
    <location>
        <begin position="366"/>
        <end position="401"/>
    </location>
</feature>
<keyword evidence="2 5" id="KW-0238">DNA-binding</keyword>
<dbReference type="EMBL" id="CAWYQH010000130">
    <property type="protein sequence ID" value="CAK8693123.1"/>
    <property type="molecule type" value="Genomic_DNA"/>
</dbReference>
<dbReference type="PRINTS" id="PR00024">
    <property type="entry name" value="HOMEOBOX"/>
</dbReference>
<dbReference type="SUPFAM" id="SSF46689">
    <property type="entry name" value="Homeodomain-like"/>
    <property type="match status" value="1"/>
</dbReference>
<organism evidence="9 10">
    <name type="scientific">Clavelina lepadiformis</name>
    <name type="common">Light-bulb sea squirt</name>
    <name type="synonym">Ascidia lepadiformis</name>
    <dbReference type="NCBI Taxonomy" id="159417"/>
    <lineage>
        <taxon>Eukaryota</taxon>
        <taxon>Metazoa</taxon>
        <taxon>Chordata</taxon>
        <taxon>Tunicata</taxon>
        <taxon>Ascidiacea</taxon>
        <taxon>Aplousobranchia</taxon>
        <taxon>Clavelinidae</taxon>
        <taxon>Clavelina</taxon>
    </lineage>
</organism>
<evidence type="ECO:0000256" key="4">
    <source>
        <dbReference type="ARBA" id="ARBA00023242"/>
    </source>
</evidence>
<evidence type="ECO:0000256" key="2">
    <source>
        <dbReference type="ARBA" id="ARBA00023125"/>
    </source>
</evidence>
<gene>
    <name evidence="9" type="ORF">CVLEPA_LOCUS26449</name>
</gene>
<evidence type="ECO:0000313" key="9">
    <source>
        <dbReference type="EMBL" id="CAK8693123.1"/>
    </source>
</evidence>
<dbReference type="InterPro" id="IPR020479">
    <property type="entry name" value="HD_metazoa"/>
</dbReference>
<keyword evidence="4 5" id="KW-0539">Nucleus</keyword>
<feature type="compositionally biased region" description="Polar residues" evidence="7">
    <location>
        <begin position="381"/>
        <end position="390"/>
    </location>
</feature>
<keyword evidence="3 5" id="KW-0371">Homeobox</keyword>
<feature type="DNA-binding region" description="Homeobox" evidence="5">
    <location>
        <begin position="237"/>
        <end position="296"/>
    </location>
</feature>
<comment type="subcellular location">
    <subcellularLocation>
        <location evidence="1 5 6">Nucleus</location>
    </subcellularLocation>
</comment>
<feature type="domain" description="Homeobox" evidence="8">
    <location>
        <begin position="235"/>
        <end position="295"/>
    </location>
</feature>
<dbReference type="Proteomes" id="UP001642483">
    <property type="component" value="Unassembled WGS sequence"/>
</dbReference>
<comment type="caution">
    <text evidence="9">The sequence shown here is derived from an EMBL/GenBank/DDBJ whole genome shotgun (WGS) entry which is preliminary data.</text>
</comment>
<feature type="compositionally biased region" description="Low complexity" evidence="7">
    <location>
        <begin position="366"/>
        <end position="375"/>
    </location>
</feature>
<dbReference type="Pfam" id="PF00046">
    <property type="entry name" value="Homeodomain"/>
    <property type="match status" value="1"/>
</dbReference>
<dbReference type="PROSITE" id="PS50071">
    <property type="entry name" value="HOMEOBOX_2"/>
    <property type="match status" value="1"/>
</dbReference>
<dbReference type="PANTHER" id="PTHR24333:SF5">
    <property type="entry name" value="VENT HOMEOBOX"/>
    <property type="match status" value="1"/>
</dbReference>
<name>A0ABP0GQ40_CLALP</name>
<dbReference type="InterPro" id="IPR017970">
    <property type="entry name" value="Homeobox_CS"/>
</dbReference>
<dbReference type="CDD" id="cd00086">
    <property type="entry name" value="homeodomain"/>
    <property type="match status" value="1"/>
</dbReference>
<feature type="compositionally biased region" description="Basic residues" evidence="7">
    <location>
        <begin position="232"/>
        <end position="241"/>
    </location>
</feature>
<evidence type="ECO:0000313" key="10">
    <source>
        <dbReference type="Proteomes" id="UP001642483"/>
    </source>
</evidence>